<feature type="domain" description="LTD" evidence="2">
    <location>
        <begin position="6"/>
        <end position="122"/>
    </location>
</feature>
<dbReference type="AlphaFoldDB" id="A0A382L9C1"/>
<reference evidence="3" key="1">
    <citation type="submission" date="2018-05" db="EMBL/GenBank/DDBJ databases">
        <authorList>
            <person name="Lanie J.A."/>
            <person name="Ng W.-L."/>
            <person name="Kazmierczak K.M."/>
            <person name="Andrzejewski T.M."/>
            <person name="Davidsen T.M."/>
            <person name="Wayne K.J."/>
            <person name="Tettelin H."/>
            <person name="Glass J.I."/>
            <person name="Rusch D."/>
            <person name="Podicherti R."/>
            <person name="Tsui H.-C.T."/>
            <person name="Winkler M.E."/>
        </authorList>
    </citation>
    <scope>NUCLEOTIDE SEQUENCE</scope>
</reference>
<protein>
    <recommendedName>
        <fullName evidence="2">LTD domain-containing protein</fullName>
    </recommendedName>
</protein>
<name>A0A382L9C1_9ZZZZ</name>
<dbReference type="InterPro" id="IPR001322">
    <property type="entry name" value="Lamin_tail_dom"/>
</dbReference>
<evidence type="ECO:0000259" key="2">
    <source>
        <dbReference type="PROSITE" id="PS51841"/>
    </source>
</evidence>
<evidence type="ECO:0000256" key="1">
    <source>
        <dbReference type="SAM" id="MobiDB-lite"/>
    </source>
</evidence>
<feature type="non-terminal residue" evidence="3">
    <location>
        <position position="404"/>
    </location>
</feature>
<dbReference type="Pfam" id="PF07675">
    <property type="entry name" value="Cleaved_Adhesin"/>
    <property type="match status" value="1"/>
</dbReference>
<dbReference type="InterPro" id="IPR036415">
    <property type="entry name" value="Lamin_tail_dom_sf"/>
</dbReference>
<proteinExistence type="predicted"/>
<accession>A0A382L9C1</accession>
<dbReference type="EMBL" id="UINC01085699">
    <property type="protein sequence ID" value="SVC33494.1"/>
    <property type="molecule type" value="Genomic_DNA"/>
</dbReference>
<feature type="non-terminal residue" evidence="3">
    <location>
        <position position="1"/>
    </location>
</feature>
<dbReference type="NCBIfam" id="NF038128">
    <property type="entry name" value="choice_anch_J"/>
    <property type="match status" value="1"/>
</dbReference>
<dbReference type="Pfam" id="PF00932">
    <property type="entry name" value="LTD"/>
    <property type="match status" value="1"/>
</dbReference>
<evidence type="ECO:0000313" key="3">
    <source>
        <dbReference type="EMBL" id="SVC33494.1"/>
    </source>
</evidence>
<dbReference type="InterPro" id="IPR011628">
    <property type="entry name" value="Cleaved_adhesin"/>
</dbReference>
<sequence length="404" mass="42072">AYLLTSSSTSLPVAYGKVVINEINYNPLESGTDTTEFIELYNHSTSAVDLSGVKENNAIVFTFPAGASIAAGGYIVLAVDSTKFHNRYGSAPDYEWTSGALGNSGEDIELVDSSGARIDYVDFEDGYSSSEQAAGWNAATDGGGPTYELIDPASDNSLGTSWQGWGVSGGTPGSANSLQPNLSMGSSITSYVGAGTSRSSTFQLNNNGASGLTVDSVVASQYVPGTTFLSEDFDDTWSGSPAAPSGWLVVNNDGDNYTWSRSATYVPEVNTYGAHGMGSQDDYLISPALTLSGSSLIKWWDVVESATKNNTYDVLVSTTTSDIASFTANLGTFDCTNTALTEHELSLSAYAGSTIYVAFHQTYSAATYYGFAIDDVSVEAAGANVAPAWLTGTAPAAAIAAKDS</sequence>
<dbReference type="Gene3D" id="2.60.120.200">
    <property type="match status" value="1"/>
</dbReference>
<gene>
    <name evidence="3" type="ORF">METZ01_LOCUS286348</name>
</gene>
<dbReference type="PROSITE" id="PS51841">
    <property type="entry name" value="LTD"/>
    <property type="match status" value="1"/>
</dbReference>
<dbReference type="SUPFAM" id="SSF74853">
    <property type="entry name" value="Lamin A/C globular tail domain"/>
    <property type="match status" value="1"/>
</dbReference>
<dbReference type="Gene3D" id="2.60.40.1260">
    <property type="entry name" value="Lamin Tail domain"/>
    <property type="match status" value="1"/>
</dbReference>
<organism evidence="3">
    <name type="scientific">marine metagenome</name>
    <dbReference type="NCBI Taxonomy" id="408172"/>
    <lineage>
        <taxon>unclassified sequences</taxon>
        <taxon>metagenomes</taxon>
        <taxon>ecological metagenomes</taxon>
    </lineage>
</organism>
<feature type="region of interest" description="Disordered" evidence="1">
    <location>
        <begin position="161"/>
        <end position="180"/>
    </location>
</feature>